<reference evidence="1 2" key="1">
    <citation type="submission" date="2018-10" db="EMBL/GenBank/DDBJ databases">
        <title>Dokdonia luteus sp. nov., isolated from sea water.</title>
        <authorList>
            <person name="Zhou L.Y."/>
            <person name="Du Z.J."/>
        </authorList>
    </citation>
    <scope>NUCLEOTIDE SEQUENCE [LARGE SCALE GENOMIC DNA]</scope>
    <source>
        <strain evidence="1 2">SH27</strain>
    </source>
</reference>
<dbReference type="EMBL" id="REFV01000008">
    <property type="protein sequence ID" value="RMB58522.1"/>
    <property type="molecule type" value="Genomic_DNA"/>
</dbReference>
<gene>
    <name evidence="1" type="ORF">EAX61_09460</name>
</gene>
<evidence type="ECO:0000313" key="1">
    <source>
        <dbReference type="EMBL" id="RMB58522.1"/>
    </source>
</evidence>
<keyword evidence="2" id="KW-1185">Reference proteome</keyword>
<sequence>MFFFFIAIGCKQSYTLDPKINHSKPYLEQCRFLAQIFLEFNIKNALNIRFRESVKTLAPHFFVILQLI</sequence>
<proteinExistence type="predicted"/>
<evidence type="ECO:0000313" key="2">
    <source>
        <dbReference type="Proteomes" id="UP000281985"/>
    </source>
</evidence>
<organism evidence="1 2">
    <name type="scientific">Dokdonia sinensis</name>
    <dbReference type="NCBI Taxonomy" id="2479847"/>
    <lineage>
        <taxon>Bacteria</taxon>
        <taxon>Pseudomonadati</taxon>
        <taxon>Bacteroidota</taxon>
        <taxon>Flavobacteriia</taxon>
        <taxon>Flavobacteriales</taxon>
        <taxon>Flavobacteriaceae</taxon>
        <taxon>Dokdonia</taxon>
    </lineage>
</organism>
<dbReference type="AlphaFoldDB" id="A0A3M0G7Z6"/>
<name>A0A3M0G7Z6_9FLAO</name>
<comment type="caution">
    <text evidence="1">The sequence shown here is derived from an EMBL/GenBank/DDBJ whole genome shotgun (WGS) entry which is preliminary data.</text>
</comment>
<accession>A0A3M0G7Z6</accession>
<protein>
    <submittedName>
        <fullName evidence="1">Uncharacterized protein</fullName>
    </submittedName>
</protein>
<dbReference type="Proteomes" id="UP000281985">
    <property type="component" value="Unassembled WGS sequence"/>
</dbReference>